<dbReference type="InterPro" id="IPR000086">
    <property type="entry name" value="NUDIX_hydrolase_dom"/>
</dbReference>
<evidence type="ECO:0000313" key="4">
    <source>
        <dbReference type="Proteomes" id="UP000655287"/>
    </source>
</evidence>
<dbReference type="InterPro" id="IPR015797">
    <property type="entry name" value="NUDIX_hydrolase-like_dom_sf"/>
</dbReference>
<dbReference type="PANTHER" id="PTHR43736">
    <property type="entry name" value="ADP-RIBOSE PYROPHOSPHATASE"/>
    <property type="match status" value="1"/>
</dbReference>
<dbReference type="PANTHER" id="PTHR43736:SF1">
    <property type="entry name" value="DIHYDRONEOPTERIN TRIPHOSPHATE DIPHOSPHATASE"/>
    <property type="match status" value="1"/>
</dbReference>
<name>A0A919QYH0_9ACTN</name>
<dbReference type="Proteomes" id="UP000655287">
    <property type="component" value="Unassembled WGS sequence"/>
</dbReference>
<dbReference type="Pfam" id="PF00293">
    <property type="entry name" value="NUDIX"/>
    <property type="match status" value="1"/>
</dbReference>
<feature type="domain" description="Nudix hydrolase" evidence="2">
    <location>
        <begin position="50"/>
        <end position="185"/>
    </location>
</feature>
<dbReference type="AlphaFoldDB" id="A0A919QYH0"/>
<dbReference type="CDD" id="cd03674">
    <property type="entry name" value="NUDIX_Hydrolase"/>
    <property type="match status" value="1"/>
</dbReference>
<keyword evidence="4" id="KW-1185">Reference proteome</keyword>
<reference evidence="3" key="1">
    <citation type="submission" date="2021-01" db="EMBL/GenBank/DDBJ databases">
        <title>Whole genome shotgun sequence of Sphaerisporangium rufum NBRC 109079.</title>
        <authorList>
            <person name="Komaki H."/>
            <person name="Tamura T."/>
        </authorList>
    </citation>
    <scope>NUCLEOTIDE SEQUENCE</scope>
    <source>
        <strain evidence="3">NBRC 109079</strain>
    </source>
</reference>
<accession>A0A919QYH0</accession>
<comment type="similarity">
    <text evidence="1">Belongs to the Nudix hydrolase family.</text>
</comment>
<evidence type="ECO:0000256" key="1">
    <source>
        <dbReference type="ARBA" id="ARBA00005582"/>
    </source>
</evidence>
<protein>
    <recommendedName>
        <fullName evidence="2">Nudix hydrolase domain-containing protein</fullName>
    </recommendedName>
</protein>
<evidence type="ECO:0000313" key="3">
    <source>
        <dbReference type="EMBL" id="GII76158.1"/>
    </source>
</evidence>
<proteinExistence type="inferred from homology"/>
<sequence length="188" mass="20216">MEAPVAISDSDILATVSAYLERYADDTLLLSEPLGLLSQGKGFASRRNFVMHVTASALLVRNGEILLIDHLAYGIPLQPGGHLEPADATLIDAALRELTEETGVDPRQVFPASPIPVYVEYGLVPPRPEKNEPAHHHLDIGYAFMTNADVGRIQESEVGGAAWYPLAAAERLVGTRIARAVSVPVRTG</sequence>
<organism evidence="3 4">
    <name type="scientific">Sphaerisporangium rufum</name>
    <dbReference type="NCBI Taxonomy" id="1381558"/>
    <lineage>
        <taxon>Bacteria</taxon>
        <taxon>Bacillati</taxon>
        <taxon>Actinomycetota</taxon>
        <taxon>Actinomycetes</taxon>
        <taxon>Streptosporangiales</taxon>
        <taxon>Streptosporangiaceae</taxon>
        <taxon>Sphaerisporangium</taxon>
    </lineage>
</organism>
<evidence type="ECO:0000259" key="2">
    <source>
        <dbReference type="PROSITE" id="PS51462"/>
    </source>
</evidence>
<dbReference type="SUPFAM" id="SSF55811">
    <property type="entry name" value="Nudix"/>
    <property type="match status" value="1"/>
</dbReference>
<comment type="caution">
    <text evidence="3">The sequence shown here is derived from an EMBL/GenBank/DDBJ whole genome shotgun (WGS) entry which is preliminary data.</text>
</comment>
<dbReference type="PROSITE" id="PS51462">
    <property type="entry name" value="NUDIX"/>
    <property type="match status" value="1"/>
</dbReference>
<dbReference type="EMBL" id="BOOU01000014">
    <property type="protein sequence ID" value="GII76158.1"/>
    <property type="molecule type" value="Genomic_DNA"/>
</dbReference>
<dbReference type="Gene3D" id="3.90.79.10">
    <property type="entry name" value="Nucleoside Triphosphate Pyrophosphohydrolase"/>
    <property type="match status" value="1"/>
</dbReference>
<gene>
    <name evidence="3" type="ORF">Sru01_11400</name>
</gene>